<sequence length="722" mass="81634">MSTIESYIAKIELQLRVQTGLKALLISLSLLVFGYIFTSAPAAIIVLTVLGFFVAGYYLGLFVRQRQKAIQILHERFPDLEFSLELLEKADKNIAEQLQWERVNANFKGGEVQLWYKNIWPFLTALLIMSGVYGLSQLNLSERKPAQIQAKMEDKVDAIPVINLPVEMSTVEVSIKPPAYTALPNIIQSELSIKTIIRSDIEWLVSMSNIEDASLELINSNGKSLPFSKSGEKFILKDKVIGSGIYALRAIKDQKVVYESDYFPLEAIDDFAPLIQPSEKELYKYHFIKDPQVMEVKAKVSDDFKVMEVYLVATLARGSGENVKFRENRIAIPSQNFKSKELSVALDLNAFDFKPGDELYYYWAARDNRSPEPNFSRSDTYFLNYVDSSGIQEEELIGMAIHVMPEYFRSQRQIIIDTESLIAAQKSKSENEFNSASNLIGSDQKLLRMRYGQYLGEENSETNNGSEPVDFLAGHDHDHAHEAGHVHLVDEPEKVKSDSSAQKVVSNDLEDGMGGLMSAFLNKSQTTTQTNLNENSSMNLLKLALEQMWESELHLRLFEPEKALPFQEKALEYLKTVQQKSRVYVKRSGFDPPPIKEGEKRLTGDLDKLKNQIEIEQIALTRNLAPLAAQVLGLLPKAQLSAVDKAAVQKLGELWTTRMNYSGIQDWSVLLRLQELNAGKITEEGKSELFQKLYPLTAQTEGVNASSLKQKELEKAFWNKLQ</sequence>
<evidence type="ECO:0008006" key="4">
    <source>
        <dbReference type="Google" id="ProtNLM"/>
    </source>
</evidence>
<evidence type="ECO:0000313" key="2">
    <source>
        <dbReference type="EMBL" id="PZX55593.1"/>
    </source>
</evidence>
<protein>
    <recommendedName>
        <fullName evidence="4">Tryptophan-rich sensory protein</fullName>
    </recommendedName>
</protein>
<dbReference type="Proteomes" id="UP000248882">
    <property type="component" value="Unassembled WGS sequence"/>
</dbReference>
<feature type="transmembrane region" description="Helical" evidence="1">
    <location>
        <begin position="43"/>
        <end position="63"/>
    </location>
</feature>
<reference evidence="2 3" key="1">
    <citation type="submission" date="2018-06" db="EMBL/GenBank/DDBJ databases">
        <title>Genomic Encyclopedia of Archaeal and Bacterial Type Strains, Phase II (KMG-II): from individual species to whole genera.</title>
        <authorList>
            <person name="Goeker M."/>
        </authorList>
    </citation>
    <scope>NUCLEOTIDE SEQUENCE [LARGE SCALE GENOMIC DNA]</scope>
    <source>
        <strain evidence="2 3">DSM 19830</strain>
    </source>
</reference>
<evidence type="ECO:0000313" key="3">
    <source>
        <dbReference type="Proteomes" id="UP000248882"/>
    </source>
</evidence>
<keyword evidence="1" id="KW-0812">Transmembrane</keyword>
<feature type="transmembrane region" description="Helical" evidence="1">
    <location>
        <begin position="118"/>
        <end position="136"/>
    </location>
</feature>
<dbReference type="AlphaFoldDB" id="A0A2W7R436"/>
<dbReference type="EMBL" id="QKZT01000003">
    <property type="protein sequence ID" value="PZX55593.1"/>
    <property type="molecule type" value="Genomic_DNA"/>
</dbReference>
<proteinExistence type="predicted"/>
<keyword evidence="3" id="KW-1185">Reference proteome</keyword>
<keyword evidence="1" id="KW-1133">Transmembrane helix</keyword>
<dbReference type="RefSeq" id="WP_111316905.1">
    <property type="nucleotide sequence ID" value="NZ_QKZT01000003.1"/>
</dbReference>
<dbReference type="OrthoDB" id="780137at2"/>
<keyword evidence="1" id="KW-0472">Membrane</keyword>
<feature type="transmembrane region" description="Helical" evidence="1">
    <location>
        <begin position="20"/>
        <end position="37"/>
    </location>
</feature>
<evidence type="ECO:0000256" key="1">
    <source>
        <dbReference type="SAM" id="Phobius"/>
    </source>
</evidence>
<name>A0A2W7R436_9BACT</name>
<organism evidence="2 3">
    <name type="scientific">Algoriphagus chordae</name>
    <dbReference type="NCBI Taxonomy" id="237019"/>
    <lineage>
        <taxon>Bacteria</taxon>
        <taxon>Pseudomonadati</taxon>
        <taxon>Bacteroidota</taxon>
        <taxon>Cytophagia</taxon>
        <taxon>Cytophagales</taxon>
        <taxon>Cyclobacteriaceae</taxon>
        <taxon>Algoriphagus</taxon>
    </lineage>
</organism>
<comment type="caution">
    <text evidence="2">The sequence shown here is derived from an EMBL/GenBank/DDBJ whole genome shotgun (WGS) entry which is preliminary data.</text>
</comment>
<gene>
    <name evidence="2" type="ORF">LV85_00818</name>
</gene>
<accession>A0A2W7R436</accession>